<feature type="non-terminal residue" evidence="1">
    <location>
        <position position="1"/>
    </location>
</feature>
<keyword evidence="2" id="KW-1185">Reference proteome</keyword>
<dbReference type="Proteomes" id="UP001233172">
    <property type="component" value="Unassembled WGS sequence"/>
</dbReference>
<protein>
    <submittedName>
        <fullName evidence="1">Uncharacterized protein</fullName>
    </submittedName>
</protein>
<organism evidence="1 2">
    <name type="scientific">Biomphalaria pfeifferi</name>
    <name type="common">Bloodfluke planorb</name>
    <name type="synonym">Freshwater snail</name>
    <dbReference type="NCBI Taxonomy" id="112525"/>
    <lineage>
        <taxon>Eukaryota</taxon>
        <taxon>Metazoa</taxon>
        <taxon>Spiralia</taxon>
        <taxon>Lophotrochozoa</taxon>
        <taxon>Mollusca</taxon>
        <taxon>Gastropoda</taxon>
        <taxon>Heterobranchia</taxon>
        <taxon>Euthyneura</taxon>
        <taxon>Panpulmonata</taxon>
        <taxon>Hygrophila</taxon>
        <taxon>Lymnaeoidea</taxon>
        <taxon>Planorbidae</taxon>
        <taxon>Biomphalaria</taxon>
    </lineage>
</organism>
<accession>A0AAD8EY68</accession>
<feature type="non-terminal residue" evidence="1">
    <location>
        <position position="52"/>
    </location>
</feature>
<evidence type="ECO:0000313" key="1">
    <source>
        <dbReference type="EMBL" id="KAK0044345.1"/>
    </source>
</evidence>
<evidence type="ECO:0000313" key="2">
    <source>
        <dbReference type="Proteomes" id="UP001233172"/>
    </source>
</evidence>
<sequence>TGRRLLLHKLCCCTDWEILRFVLCRFLSVVACNWFLGKWGYMILAEGHCYRC</sequence>
<reference evidence="1" key="1">
    <citation type="journal article" date="2023" name="PLoS Negl. Trop. Dis.">
        <title>A genome sequence for Biomphalaria pfeifferi, the major vector snail for the human-infecting parasite Schistosoma mansoni.</title>
        <authorList>
            <person name="Bu L."/>
            <person name="Lu L."/>
            <person name="Laidemitt M.R."/>
            <person name="Zhang S.M."/>
            <person name="Mutuku M."/>
            <person name="Mkoji G."/>
            <person name="Steinauer M."/>
            <person name="Loker E.S."/>
        </authorList>
    </citation>
    <scope>NUCLEOTIDE SEQUENCE</scope>
    <source>
        <strain evidence="1">KasaAsao</strain>
    </source>
</reference>
<name>A0AAD8EY68_BIOPF</name>
<dbReference type="AlphaFoldDB" id="A0AAD8EY68"/>
<proteinExistence type="predicted"/>
<dbReference type="EMBL" id="JASAOG010000200">
    <property type="protein sequence ID" value="KAK0044345.1"/>
    <property type="molecule type" value="Genomic_DNA"/>
</dbReference>
<reference evidence="1" key="2">
    <citation type="submission" date="2023-04" db="EMBL/GenBank/DDBJ databases">
        <authorList>
            <person name="Bu L."/>
            <person name="Lu L."/>
            <person name="Laidemitt M.R."/>
            <person name="Zhang S.M."/>
            <person name="Mutuku M."/>
            <person name="Mkoji G."/>
            <person name="Steinauer M."/>
            <person name="Loker E.S."/>
        </authorList>
    </citation>
    <scope>NUCLEOTIDE SEQUENCE</scope>
    <source>
        <strain evidence="1">KasaAsao</strain>
        <tissue evidence="1">Whole Snail</tissue>
    </source>
</reference>
<gene>
    <name evidence="1" type="ORF">Bpfe_026256</name>
</gene>
<comment type="caution">
    <text evidence="1">The sequence shown here is derived from an EMBL/GenBank/DDBJ whole genome shotgun (WGS) entry which is preliminary data.</text>
</comment>